<dbReference type="Proteomes" id="UP001060215">
    <property type="component" value="Chromosome 14"/>
</dbReference>
<organism evidence="1 2">
    <name type="scientific">Camellia lanceoleosa</name>
    <dbReference type="NCBI Taxonomy" id="1840588"/>
    <lineage>
        <taxon>Eukaryota</taxon>
        <taxon>Viridiplantae</taxon>
        <taxon>Streptophyta</taxon>
        <taxon>Embryophyta</taxon>
        <taxon>Tracheophyta</taxon>
        <taxon>Spermatophyta</taxon>
        <taxon>Magnoliopsida</taxon>
        <taxon>eudicotyledons</taxon>
        <taxon>Gunneridae</taxon>
        <taxon>Pentapetalae</taxon>
        <taxon>asterids</taxon>
        <taxon>Ericales</taxon>
        <taxon>Theaceae</taxon>
        <taxon>Camellia</taxon>
    </lineage>
</organism>
<proteinExistence type="predicted"/>
<evidence type="ECO:0000313" key="2">
    <source>
        <dbReference type="Proteomes" id="UP001060215"/>
    </source>
</evidence>
<comment type="caution">
    <text evidence="1">The sequence shown here is derived from an EMBL/GenBank/DDBJ whole genome shotgun (WGS) entry which is preliminary data.</text>
</comment>
<gene>
    <name evidence="1" type="ORF">LOK49_LG13G02821</name>
</gene>
<dbReference type="EMBL" id="CM045771">
    <property type="protein sequence ID" value="KAI7989245.1"/>
    <property type="molecule type" value="Genomic_DNA"/>
</dbReference>
<reference evidence="1 2" key="1">
    <citation type="journal article" date="2022" name="Plant J.">
        <title>Chromosome-level genome of Camellia lanceoleosa provides a valuable resource for understanding genome evolution and self-incompatibility.</title>
        <authorList>
            <person name="Gong W."/>
            <person name="Xiao S."/>
            <person name="Wang L."/>
            <person name="Liao Z."/>
            <person name="Chang Y."/>
            <person name="Mo W."/>
            <person name="Hu G."/>
            <person name="Li W."/>
            <person name="Zhao G."/>
            <person name="Zhu H."/>
            <person name="Hu X."/>
            <person name="Ji K."/>
            <person name="Xiang X."/>
            <person name="Song Q."/>
            <person name="Yuan D."/>
            <person name="Jin S."/>
            <person name="Zhang L."/>
        </authorList>
    </citation>
    <scope>NUCLEOTIDE SEQUENCE [LARGE SCALE GENOMIC DNA]</scope>
    <source>
        <strain evidence="1">SQ_2022a</strain>
    </source>
</reference>
<evidence type="ECO:0000313" key="1">
    <source>
        <dbReference type="EMBL" id="KAI7989245.1"/>
    </source>
</evidence>
<sequence length="162" mass="17914">MDEPESSRHKEVNIEIDDQFAPDGKDDVVDVKEGSIGHTKRTCKKLASSTQRDVAVREQRAASATAVGSIVDDSSPPDIVLPKDKVEPLGLHIQHIPMEEAFFGPDMNSSPIETEFPSEDKIKMGPSVEHQFIPSFNGWSPHQNNKQDRSDLENLSAGELPR</sequence>
<protein>
    <submittedName>
        <fullName evidence="1">Protein NARROW LEAF 1</fullName>
    </submittedName>
</protein>
<accession>A0ACC0FMJ7</accession>
<keyword evidence="2" id="KW-1185">Reference proteome</keyword>
<name>A0ACC0FMJ7_9ERIC</name>